<dbReference type="EC" id="4.2.1.109" evidence="6"/>
<reference evidence="8 9" key="2">
    <citation type="submission" date="2022-06" db="EMBL/GenBank/DDBJ databases">
        <title>Genomic Encyclopedia of Type Strains, Phase I: the one thousand microbial genomes (KMG-I) project.</title>
        <authorList>
            <person name="Kyrpides N."/>
        </authorList>
    </citation>
    <scope>NUCLEOTIDE SEQUENCE [LARGE SCALE GENOMIC DNA]</scope>
    <source>
        <strain evidence="8 9">DSM 43889</strain>
    </source>
</reference>
<dbReference type="InterPro" id="IPR001303">
    <property type="entry name" value="Aldolase_II/adducin_N"/>
</dbReference>
<dbReference type="SMART" id="SM01007">
    <property type="entry name" value="Aldolase_II"/>
    <property type="match status" value="1"/>
</dbReference>
<dbReference type="Pfam" id="PF00596">
    <property type="entry name" value="Aldolase_II"/>
    <property type="match status" value="1"/>
</dbReference>
<evidence type="ECO:0000256" key="4">
    <source>
        <dbReference type="ARBA" id="ARBA00023167"/>
    </source>
</evidence>
<comment type="pathway">
    <text evidence="6">Amino-acid biosynthesis; L-methionine biosynthesis via salvage pathway; L-methionine from S-methyl-5-thio-alpha-D-ribose 1-phosphate: step 2/6.</text>
</comment>
<evidence type="ECO:0000313" key="8">
    <source>
        <dbReference type="EMBL" id="MCP2330511.1"/>
    </source>
</evidence>
<evidence type="ECO:0000256" key="1">
    <source>
        <dbReference type="ARBA" id="ARBA00022605"/>
    </source>
</evidence>
<dbReference type="EMBL" id="AUBJ02000001">
    <property type="protein sequence ID" value="MCP2330511.1"/>
    <property type="molecule type" value="Genomic_DNA"/>
</dbReference>
<organism evidence="8 9">
    <name type="scientific">Actinoalloteichus caeruleus DSM 43889</name>
    <dbReference type="NCBI Taxonomy" id="1120930"/>
    <lineage>
        <taxon>Bacteria</taxon>
        <taxon>Bacillati</taxon>
        <taxon>Actinomycetota</taxon>
        <taxon>Actinomycetes</taxon>
        <taxon>Pseudonocardiales</taxon>
        <taxon>Pseudonocardiaceae</taxon>
        <taxon>Actinoalloteichus</taxon>
        <taxon>Actinoalloteichus cyanogriseus</taxon>
    </lineage>
</organism>
<name>A0ABT1JEE5_ACTCY</name>
<sequence>MTDPAPTPMATEDRDAAGTALAAEAARYADLGWMRGTSGNLSVTLGRHPLRLAVTASGLDKGELTPRDVVIVDEYGHATPDQPEPVPRPSAEAGLHARIARVAGAGAVVHIHVLAAVLAAERWPAGVALRDLEMLKGFGRQAHDDLVTVPVVPNSQDMRVLGDAFEDRFDPATPALLVARHGLYVWGTDLVQARHRAECLEWLLRFVLAADLDLGDQPDPLTRRARR</sequence>
<evidence type="ECO:0000256" key="5">
    <source>
        <dbReference type="ARBA" id="ARBA00023239"/>
    </source>
</evidence>
<dbReference type="PANTHER" id="PTHR10640:SF7">
    <property type="entry name" value="METHYLTHIORIBULOSE-1-PHOSPHATE DEHYDRATASE"/>
    <property type="match status" value="1"/>
</dbReference>
<dbReference type="NCBIfam" id="TIGR03328">
    <property type="entry name" value="salvage_mtnB"/>
    <property type="match status" value="1"/>
</dbReference>
<keyword evidence="3 6" id="KW-0862">Zinc</keyword>
<dbReference type="PANTHER" id="PTHR10640">
    <property type="entry name" value="METHYLTHIORIBULOSE-1-PHOSPHATE DEHYDRATASE"/>
    <property type="match status" value="1"/>
</dbReference>
<proteinExistence type="inferred from homology"/>
<evidence type="ECO:0000259" key="7">
    <source>
        <dbReference type="SMART" id="SM01007"/>
    </source>
</evidence>
<gene>
    <name evidence="6" type="primary">mtnB</name>
    <name evidence="8" type="ORF">G443_000781</name>
</gene>
<feature type="domain" description="Class II aldolase/adducin N-terminal" evidence="7">
    <location>
        <begin position="19"/>
        <end position="208"/>
    </location>
</feature>
<dbReference type="RefSeq" id="WP_245588725.1">
    <property type="nucleotide sequence ID" value="NZ_AUBJ02000001.1"/>
</dbReference>
<keyword evidence="1 6" id="KW-0028">Amino-acid biosynthesis</keyword>
<dbReference type="Gene3D" id="3.40.225.10">
    <property type="entry name" value="Class II aldolase/adducin N-terminal domain"/>
    <property type="match status" value="1"/>
</dbReference>
<dbReference type="InterPro" id="IPR017714">
    <property type="entry name" value="MethylthioRu-1-P_deHdtase_MtnB"/>
</dbReference>
<comment type="similarity">
    <text evidence="6">Belongs to the aldolase class II family. MtnB subfamily.</text>
</comment>
<evidence type="ECO:0000256" key="6">
    <source>
        <dbReference type="HAMAP-Rule" id="MF_01677"/>
    </source>
</evidence>
<feature type="binding site" evidence="6">
    <location>
        <position position="112"/>
    </location>
    <ligand>
        <name>Zn(2+)</name>
        <dbReference type="ChEBI" id="CHEBI:29105"/>
    </ligand>
</feature>
<reference evidence="8 9" key="1">
    <citation type="submission" date="2013-07" db="EMBL/GenBank/DDBJ databases">
        <authorList>
            <consortium name="DOE Joint Genome Institute"/>
            <person name="Reeve W."/>
            <person name="Huntemann M."/>
            <person name="Han J."/>
            <person name="Chen A."/>
            <person name="Kyrpides N."/>
            <person name="Mavromatis K."/>
            <person name="Markowitz V."/>
            <person name="Palaniappan K."/>
            <person name="Ivanova N."/>
            <person name="Schaumberg A."/>
            <person name="Pati A."/>
            <person name="Liolios K."/>
            <person name="Nordberg H.P."/>
            <person name="Cantor M.N."/>
            <person name="Hua S.X."/>
            <person name="Woyke T."/>
        </authorList>
    </citation>
    <scope>NUCLEOTIDE SEQUENCE [LARGE SCALE GENOMIC DNA]</scope>
    <source>
        <strain evidence="8 9">DSM 43889</strain>
    </source>
</reference>
<accession>A0ABT1JEE5</accession>
<evidence type="ECO:0000256" key="3">
    <source>
        <dbReference type="ARBA" id="ARBA00022833"/>
    </source>
</evidence>
<comment type="cofactor">
    <cofactor evidence="6">
        <name>Zn(2+)</name>
        <dbReference type="ChEBI" id="CHEBI:29105"/>
    </cofactor>
    <text evidence="6">Binds 1 zinc ion per subunit.</text>
</comment>
<keyword evidence="5 6" id="KW-0456">Lyase</keyword>
<dbReference type="InterPro" id="IPR036409">
    <property type="entry name" value="Aldolase_II/adducin_N_sf"/>
</dbReference>
<dbReference type="SUPFAM" id="SSF53639">
    <property type="entry name" value="AraD/HMP-PK domain-like"/>
    <property type="match status" value="1"/>
</dbReference>
<evidence type="ECO:0000256" key="2">
    <source>
        <dbReference type="ARBA" id="ARBA00022723"/>
    </source>
</evidence>
<dbReference type="Proteomes" id="UP000791080">
    <property type="component" value="Unassembled WGS sequence"/>
</dbReference>
<dbReference type="HAMAP" id="MF_01677">
    <property type="entry name" value="Salvage_MtnB"/>
    <property type="match status" value="1"/>
</dbReference>
<comment type="catalytic activity">
    <reaction evidence="6">
        <text>5-(methylsulfanyl)-D-ribulose 1-phosphate = 5-methylsulfanyl-2,3-dioxopentyl phosphate + H2O</text>
        <dbReference type="Rhea" id="RHEA:15549"/>
        <dbReference type="ChEBI" id="CHEBI:15377"/>
        <dbReference type="ChEBI" id="CHEBI:58548"/>
        <dbReference type="ChEBI" id="CHEBI:58828"/>
        <dbReference type="EC" id="4.2.1.109"/>
    </reaction>
</comment>
<keyword evidence="2 6" id="KW-0479">Metal-binding</keyword>
<comment type="function">
    <text evidence="6">Catalyzes the dehydration of methylthioribulose-1-phosphate (MTRu-1-P) into 2,3-diketo-5-methylthiopentyl-1-phosphate (DK-MTP-1-P).</text>
</comment>
<evidence type="ECO:0000313" key="9">
    <source>
        <dbReference type="Proteomes" id="UP000791080"/>
    </source>
</evidence>
<keyword evidence="4 6" id="KW-0486">Methionine biosynthesis</keyword>
<keyword evidence="9" id="KW-1185">Reference proteome</keyword>
<comment type="caution">
    <text evidence="8">The sequence shown here is derived from an EMBL/GenBank/DDBJ whole genome shotgun (WGS) entry which is preliminary data.</text>
</comment>
<feature type="binding site" evidence="6">
    <location>
        <position position="110"/>
    </location>
    <ligand>
        <name>Zn(2+)</name>
        <dbReference type="ChEBI" id="CHEBI:29105"/>
    </ligand>
</feature>
<protein>
    <recommendedName>
        <fullName evidence="6">Methylthioribulose-1-phosphate dehydratase</fullName>
        <shortName evidence="6">MTRu-1-P dehydratase</shortName>
        <ecNumber evidence="6">4.2.1.109</ecNumber>
    </recommendedName>
</protein>